<dbReference type="PROSITE" id="PS50096">
    <property type="entry name" value="IQ"/>
    <property type="match status" value="3"/>
</dbReference>
<feature type="domain" description="CG-1" evidence="9">
    <location>
        <begin position="431"/>
        <end position="560"/>
    </location>
</feature>
<dbReference type="SUPFAM" id="SSF81296">
    <property type="entry name" value="E set domains"/>
    <property type="match status" value="1"/>
</dbReference>
<dbReference type="PROSITE" id="PS50297">
    <property type="entry name" value="ANK_REP_REGION"/>
    <property type="match status" value="1"/>
</dbReference>
<evidence type="ECO:0000256" key="4">
    <source>
        <dbReference type="ARBA" id="ARBA00023159"/>
    </source>
</evidence>
<comment type="similarity">
    <text evidence="2">Belongs to the CAMTA family.</text>
</comment>
<dbReference type="GO" id="GO:0003690">
    <property type="term" value="F:double-stranded DNA binding"/>
    <property type="evidence" value="ECO:0007669"/>
    <property type="project" value="TreeGrafter"/>
</dbReference>
<dbReference type="OrthoDB" id="407555at2759"/>
<dbReference type="GO" id="GO:0006357">
    <property type="term" value="P:regulation of transcription by RNA polymerase II"/>
    <property type="evidence" value="ECO:0007669"/>
    <property type="project" value="TreeGrafter"/>
</dbReference>
<accession>A0A9E7KLD1</accession>
<dbReference type="GO" id="GO:0003712">
    <property type="term" value="F:transcription coregulator activity"/>
    <property type="evidence" value="ECO:0007669"/>
    <property type="project" value="TreeGrafter"/>
</dbReference>
<keyword evidence="6" id="KW-0539">Nucleus</keyword>
<proteinExistence type="inferred from homology"/>
<keyword evidence="8" id="KW-0812">Transmembrane</keyword>
<keyword evidence="8" id="KW-0472">Membrane</keyword>
<dbReference type="SUPFAM" id="SSF52540">
    <property type="entry name" value="P-loop containing nucleoside triphosphate hydrolases"/>
    <property type="match status" value="1"/>
</dbReference>
<dbReference type="InterPro" id="IPR014756">
    <property type="entry name" value="Ig_E-set"/>
</dbReference>
<evidence type="ECO:0000256" key="2">
    <source>
        <dbReference type="ARBA" id="ARBA00008267"/>
    </source>
</evidence>
<keyword evidence="11" id="KW-1185">Reference proteome</keyword>
<evidence type="ECO:0000256" key="3">
    <source>
        <dbReference type="ARBA" id="ARBA00023043"/>
    </source>
</evidence>
<dbReference type="InterPro" id="IPR013783">
    <property type="entry name" value="Ig-like_fold"/>
</dbReference>
<dbReference type="PROSITE" id="PS50088">
    <property type="entry name" value="ANK_REPEAT"/>
    <property type="match status" value="1"/>
</dbReference>
<protein>
    <submittedName>
        <fullName evidence="10">Calmodulin-binding transcription activator</fullName>
    </submittedName>
</protein>
<sequence length="1310" mass="147575">MRPVSHTCRRLSNGYGIFLQFGKQHRHNYYPRGSTFVSPHIYRAAGRPHSNTKYGPEFATSARAYKTEKDSQWSSPRSSHPLVSVLRLLRVRVEMRDSEPDMRGGDQPSRLLCEVCALLLATLPLSPAGPDATVPAPGSRAARRAQVSPAGFVAFLLGASLAMILCGSVTFLIGFLLMPLVIGFLMLLYVVGIFSNLSGLWRAILCPRSSSSPNEVSGTNPFLPSSLFQASNYLNTAMETDYISCGCWQMREVFAGQEYHLKSILEFSHQASLRLLFPLQYHGSVLITCPDYLSCLSKVIISIAEPEGKVLRDGGVGTLRASFGTSLSLFTAAVAHLLSLPSYPRSCFPLPRVSPWELPTNRSALPPPWAEDGYDPARKIGREEFEVQLKYGSEYNLNDGISFMSVVSLTSSTKAIITLPSSVMIITGFDINKLSQEARTRWLKPVEVLYILQNFECFEITQKPPQKPPSGSLFLFNRRVLRYFRNDGHSWRKKTNGKTVREGHERLKVGNSEALNCYYAHGEQNSYFQRRSYWILDPLVSVEEVSSKFERRNIETSHLNRMDRSESCNHLLLPELNQALRKLKEQLSLDDDDEDNFVSPKKELLPHCNLNVETHDLQHLNYEIKNSQDETLQNPLDEFKQMSDGHFDEDGMQYDDMLNNSDIWYDQNQFEAPREIGSSLNFPQGYLFTIREIAPEWAFSSENTKGMNWDVDYLFSGESSLMHGFPSSNPFELGLLPGFFPFSSLNQVSQMQQQYSDKSHSSSTLYPLELNLPWFCFPKVIITGNFLCSPSECEWTALFGDTEVPLETVQDGVFRCLAPRHISGKVKLCITSGNGKPCSEVREFEFREKLQNTSSSSTLSQIDTLKTSEELLLLVNLVQILLSGHSTSVTQEDEFEQEVNPLWKLKGSKNQLELIIRSILTGSEPPGNITELILQELLKDKLQQWLSSKHQGEPDDGCLLSKQDQCIIHMISGLGYQWALHPILDSGLCINYRDSNGWTALHWAARFGREEMVASLLAAGASAGVVTDPSSRDPAGQTPASLAVANGHKGLAGYLSEAALTNHLFSLTTEKTEILEGSSSVKAERGVDNISERRAHLQGGTENQLSLKDSLEAVRNATQAAARIQAAFRAYSFRKKQQADIVRGIYDMSQTDIYGFSVASPMHKTILGFRDHKFVKAAVSIQKNYRCWKKRKEFLQLRSNVVKIQSHFRAHLTKKKYKEFLRSVGVLEKIMLRWYRRGVGLRGFQAEPKPIVEEEEDDIIKVFRKQKVDKALDEALSRVISVVESPEAREQYRRMLESYQQAQAELSQCG</sequence>
<dbReference type="Pfam" id="PF00612">
    <property type="entry name" value="IQ"/>
    <property type="match status" value="2"/>
</dbReference>
<dbReference type="EMBL" id="CP097510">
    <property type="protein sequence ID" value="URE23197.1"/>
    <property type="molecule type" value="Genomic_DNA"/>
</dbReference>
<dbReference type="InterPro" id="IPR000048">
    <property type="entry name" value="IQ_motif_EF-hand-BS"/>
</dbReference>
<dbReference type="PROSITE" id="PS51437">
    <property type="entry name" value="CG_1"/>
    <property type="match status" value="1"/>
</dbReference>
<dbReference type="Proteomes" id="UP001055439">
    <property type="component" value="Chromosome 8"/>
</dbReference>
<feature type="repeat" description="ANK" evidence="7">
    <location>
        <begin position="996"/>
        <end position="1028"/>
    </location>
</feature>
<reference evidence="10" key="1">
    <citation type="submission" date="2022-05" db="EMBL/GenBank/DDBJ databases">
        <title>The Musa troglodytarum L. genome provides insights into the mechanism of non-climacteric behaviour and enrichment of carotenoids.</title>
        <authorList>
            <person name="Wang J."/>
        </authorList>
    </citation>
    <scope>NUCLEOTIDE SEQUENCE</scope>
    <source>
        <tissue evidence="10">Leaf</tissue>
    </source>
</reference>
<dbReference type="SMART" id="SM01076">
    <property type="entry name" value="CG-1"/>
    <property type="match status" value="1"/>
</dbReference>
<evidence type="ECO:0000259" key="9">
    <source>
        <dbReference type="PROSITE" id="PS51437"/>
    </source>
</evidence>
<keyword evidence="3 7" id="KW-0040">ANK repeat</keyword>
<keyword evidence="8" id="KW-1133">Transmembrane helix</keyword>
<evidence type="ECO:0000313" key="10">
    <source>
        <dbReference type="EMBL" id="URE23197.1"/>
    </source>
</evidence>
<dbReference type="Pfam" id="PF12796">
    <property type="entry name" value="Ank_2"/>
    <property type="match status" value="1"/>
</dbReference>
<dbReference type="SMART" id="SM00248">
    <property type="entry name" value="ANK"/>
    <property type="match status" value="2"/>
</dbReference>
<feature type="transmembrane region" description="Helical" evidence="8">
    <location>
        <begin position="180"/>
        <end position="201"/>
    </location>
</feature>
<keyword evidence="5" id="KW-0804">Transcription</keyword>
<dbReference type="SUPFAM" id="SSF48403">
    <property type="entry name" value="Ankyrin repeat"/>
    <property type="match status" value="1"/>
</dbReference>
<dbReference type="InterPro" id="IPR027417">
    <property type="entry name" value="P-loop_NTPase"/>
</dbReference>
<evidence type="ECO:0000256" key="8">
    <source>
        <dbReference type="SAM" id="Phobius"/>
    </source>
</evidence>
<evidence type="ECO:0000256" key="7">
    <source>
        <dbReference type="PROSITE-ProRule" id="PRU00023"/>
    </source>
</evidence>
<evidence type="ECO:0000313" key="11">
    <source>
        <dbReference type="Proteomes" id="UP001055439"/>
    </source>
</evidence>
<gene>
    <name evidence="10" type="ORF">MUK42_17432</name>
</gene>
<evidence type="ECO:0000256" key="1">
    <source>
        <dbReference type="ARBA" id="ARBA00004123"/>
    </source>
</evidence>
<dbReference type="CDD" id="cd23767">
    <property type="entry name" value="IQCD"/>
    <property type="match status" value="1"/>
</dbReference>
<dbReference type="Gene3D" id="2.60.40.10">
    <property type="entry name" value="Immunoglobulins"/>
    <property type="match status" value="1"/>
</dbReference>
<dbReference type="Pfam" id="PF03859">
    <property type="entry name" value="CG-1"/>
    <property type="match status" value="1"/>
</dbReference>
<dbReference type="InterPro" id="IPR036770">
    <property type="entry name" value="Ankyrin_rpt-contain_sf"/>
</dbReference>
<dbReference type="Gene3D" id="1.25.40.20">
    <property type="entry name" value="Ankyrin repeat-containing domain"/>
    <property type="match status" value="1"/>
</dbReference>
<organism evidence="10 11">
    <name type="scientific">Musa troglodytarum</name>
    <name type="common">fe'i banana</name>
    <dbReference type="NCBI Taxonomy" id="320322"/>
    <lineage>
        <taxon>Eukaryota</taxon>
        <taxon>Viridiplantae</taxon>
        <taxon>Streptophyta</taxon>
        <taxon>Embryophyta</taxon>
        <taxon>Tracheophyta</taxon>
        <taxon>Spermatophyta</taxon>
        <taxon>Magnoliopsida</taxon>
        <taxon>Liliopsida</taxon>
        <taxon>Zingiberales</taxon>
        <taxon>Musaceae</taxon>
        <taxon>Musa</taxon>
    </lineage>
</organism>
<dbReference type="InterPro" id="IPR005559">
    <property type="entry name" value="CG-1_dom"/>
</dbReference>
<dbReference type="PANTHER" id="PTHR23335">
    <property type="entry name" value="CALMODULIN-BINDING TRANSCRIPTION ACTIVATOR CAMTA"/>
    <property type="match status" value="1"/>
</dbReference>
<dbReference type="InterPro" id="IPR002110">
    <property type="entry name" value="Ankyrin_rpt"/>
</dbReference>
<feature type="transmembrane region" description="Helical" evidence="8">
    <location>
        <begin position="150"/>
        <end position="173"/>
    </location>
</feature>
<dbReference type="SMART" id="SM00015">
    <property type="entry name" value="IQ"/>
    <property type="match status" value="3"/>
</dbReference>
<dbReference type="Gene3D" id="1.20.5.190">
    <property type="match status" value="1"/>
</dbReference>
<comment type="subcellular location">
    <subcellularLocation>
        <location evidence="1">Nucleus</location>
    </subcellularLocation>
</comment>
<dbReference type="PANTHER" id="PTHR23335:SF35">
    <property type="entry name" value="OS01G0923600 PROTEIN"/>
    <property type="match status" value="1"/>
</dbReference>
<keyword evidence="4" id="KW-0010">Activator</keyword>
<evidence type="ECO:0000256" key="6">
    <source>
        <dbReference type="ARBA" id="ARBA00023242"/>
    </source>
</evidence>
<evidence type="ECO:0000256" key="5">
    <source>
        <dbReference type="ARBA" id="ARBA00023163"/>
    </source>
</evidence>
<dbReference type="GO" id="GO:0005634">
    <property type="term" value="C:nucleus"/>
    <property type="evidence" value="ECO:0007669"/>
    <property type="project" value="UniProtKB-SubCell"/>
</dbReference>
<name>A0A9E7KLD1_9LILI</name>